<dbReference type="InterPro" id="IPR001977">
    <property type="entry name" value="Depp_CoAkinase"/>
</dbReference>
<dbReference type="STRING" id="333138.LQ50_06530"/>
<keyword evidence="5" id="KW-0808">Transferase</keyword>
<dbReference type="GO" id="GO:0004140">
    <property type="term" value="F:dephospho-CoA kinase activity"/>
    <property type="evidence" value="ECO:0007669"/>
    <property type="project" value="UniProtKB-UniRule"/>
</dbReference>
<dbReference type="UniPathway" id="UPA00241">
    <property type="reaction ID" value="UER00356"/>
</dbReference>
<dbReference type="EMBL" id="JRJU01000005">
    <property type="protein sequence ID" value="KHF41038.1"/>
    <property type="molecule type" value="Genomic_DNA"/>
</dbReference>
<dbReference type="Gene3D" id="3.40.50.300">
    <property type="entry name" value="P-loop containing nucleotide triphosphate hydrolases"/>
    <property type="match status" value="1"/>
</dbReference>
<sequence length="198" mass="22409">MLIGLTGGIASGKSTVSLLIKGKGIPVIDADQISREVVEPGTKALQLISEHFGQSVINEDGTLARKKLGEIIFEHPKEREVLNQIVHPAVRDRMNELKEKYVEAGEKTIVFDIPLLFESDLFHLVDKVLLVYVDEWTQLKRLMERDKAGEKDAKLRIASQMPLKKKRARADAIIDNSSTVEETKRQLENILKEWTMTH</sequence>
<dbReference type="AlphaFoldDB" id="A0A0B0IEN0"/>
<keyword evidence="8" id="KW-1185">Reference proteome</keyword>
<proteinExistence type="inferred from homology"/>
<keyword evidence="3 5" id="KW-0067">ATP-binding</keyword>
<comment type="subcellular location">
    <subcellularLocation>
        <location evidence="5">Cytoplasm</location>
    </subcellularLocation>
</comment>
<dbReference type="Pfam" id="PF01121">
    <property type="entry name" value="CoaE"/>
    <property type="match status" value="1"/>
</dbReference>
<dbReference type="EC" id="2.7.1.24" evidence="5 6"/>
<dbReference type="GO" id="GO:0005524">
    <property type="term" value="F:ATP binding"/>
    <property type="evidence" value="ECO:0007669"/>
    <property type="project" value="UniProtKB-UniRule"/>
</dbReference>
<evidence type="ECO:0000256" key="6">
    <source>
        <dbReference type="NCBIfam" id="TIGR00152"/>
    </source>
</evidence>
<dbReference type="PROSITE" id="PS51219">
    <property type="entry name" value="DPCK"/>
    <property type="match status" value="1"/>
</dbReference>
<comment type="pathway">
    <text evidence="5">Cofactor biosynthesis; coenzyme A biosynthesis; CoA from (R)-pantothenate: step 5/5.</text>
</comment>
<accession>A0A0B0IEN0</accession>
<dbReference type="HAMAP" id="MF_00376">
    <property type="entry name" value="Dephospho_CoA_kinase"/>
    <property type="match status" value="1"/>
</dbReference>
<dbReference type="CDD" id="cd02022">
    <property type="entry name" value="DPCK"/>
    <property type="match status" value="1"/>
</dbReference>
<evidence type="ECO:0000256" key="4">
    <source>
        <dbReference type="ARBA" id="ARBA00022993"/>
    </source>
</evidence>
<keyword evidence="2 5" id="KW-0547">Nucleotide-binding</keyword>
<dbReference type="RefSeq" id="WP_034627134.1">
    <property type="nucleotide sequence ID" value="NZ_JRJU01000005.1"/>
</dbReference>
<evidence type="ECO:0000256" key="3">
    <source>
        <dbReference type="ARBA" id="ARBA00022840"/>
    </source>
</evidence>
<organism evidence="7 8">
    <name type="scientific">Halalkalibacter okhensis</name>
    <dbReference type="NCBI Taxonomy" id="333138"/>
    <lineage>
        <taxon>Bacteria</taxon>
        <taxon>Bacillati</taxon>
        <taxon>Bacillota</taxon>
        <taxon>Bacilli</taxon>
        <taxon>Bacillales</taxon>
        <taxon>Bacillaceae</taxon>
        <taxon>Halalkalibacter</taxon>
    </lineage>
</organism>
<keyword evidence="4 5" id="KW-0173">Coenzyme A biosynthesis</keyword>
<dbReference type="eggNOG" id="COG0237">
    <property type="taxonomic scope" value="Bacteria"/>
</dbReference>
<dbReference type="GO" id="GO:0005737">
    <property type="term" value="C:cytoplasm"/>
    <property type="evidence" value="ECO:0007669"/>
    <property type="project" value="UniProtKB-SubCell"/>
</dbReference>
<keyword evidence="5" id="KW-0963">Cytoplasm</keyword>
<reference evidence="7 8" key="1">
    <citation type="submission" date="2014-09" db="EMBL/GenBank/DDBJ databases">
        <title>Genome sequencing and annotation of Bacillus Okhensis strain Kh10-101T.</title>
        <authorList>
            <person name="Prakash J.S."/>
        </authorList>
    </citation>
    <scope>NUCLEOTIDE SEQUENCE [LARGE SCALE GENOMIC DNA]</scope>
    <source>
        <strain evidence="8">Kh10-101T</strain>
    </source>
</reference>
<keyword evidence="5 7" id="KW-0418">Kinase</keyword>
<comment type="similarity">
    <text evidence="1 5">Belongs to the CoaE family.</text>
</comment>
<feature type="binding site" evidence="5">
    <location>
        <begin position="10"/>
        <end position="15"/>
    </location>
    <ligand>
        <name>ATP</name>
        <dbReference type="ChEBI" id="CHEBI:30616"/>
    </ligand>
</feature>
<dbReference type="NCBIfam" id="TIGR00152">
    <property type="entry name" value="dephospho-CoA kinase"/>
    <property type="match status" value="1"/>
</dbReference>
<dbReference type="Proteomes" id="UP000030832">
    <property type="component" value="Unassembled WGS sequence"/>
</dbReference>
<evidence type="ECO:0000256" key="2">
    <source>
        <dbReference type="ARBA" id="ARBA00022741"/>
    </source>
</evidence>
<dbReference type="PANTHER" id="PTHR10695">
    <property type="entry name" value="DEPHOSPHO-COA KINASE-RELATED"/>
    <property type="match status" value="1"/>
</dbReference>
<dbReference type="GO" id="GO:0015937">
    <property type="term" value="P:coenzyme A biosynthetic process"/>
    <property type="evidence" value="ECO:0007669"/>
    <property type="project" value="UniProtKB-UniRule"/>
</dbReference>
<evidence type="ECO:0000256" key="1">
    <source>
        <dbReference type="ARBA" id="ARBA00009018"/>
    </source>
</evidence>
<evidence type="ECO:0000313" key="7">
    <source>
        <dbReference type="EMBL" id="KHF41038.1"/>
    </source>
</evidence>
<dbReference type="InterPro" id="IPR027417">
    <property type="entry name" value="P-loop_NTPase"/>
</dbReference>
<comment type="caution">
    <text evidence="7">The sequence shown here is derived from an EMBL/GenBank/DDBJ whole genome shotgun (WGS) entry which is preliminary data.</text>
</comment>
<name>A0A0B0IEN0_9BACI</name>
<dbReference type="FunFam" id="3.40.50.300:FF:000485">
    <property type="entry name" value="Dephospho-CoA kinase CAB5"/>
    <property type="match status" value="1"/>
</dbReference>
<comment type="catalytic activity">
    <reaction evidence="5">
        <text>3'-dephospho-CoA + ATP = ADP + CoA + H(+)</text>
        <dbReference type="Rhea" id="RHEA:18245"/>
        <dbReference type="ChEBI" id="CHEBI:15378"/>
        <dbReference type="ChEBI" id="CHEBI:30616"/>
        <dbReference type="ChEBI" id="CHEBI:57287"/>
        <dbReference type="ChEBI" id="CHEBI:57328"/>
        <dbReference type="ChEBI" id="CHEBI:456216"/>
        <dbReference type="EC" id="2.7.1.24"/>
    </reaction>
</comment>
<evidence type="ECO:0000313" key="8">
    <source>
        <dbReference type="Proteomes" id="UP000030832"/>
    </source>
</evidence>
<dbReference type="SUPFAM" id="SSF52540">
    <property type="entry name" value="P-loop containing nucleoside triphosphate hydrolases"/>
    <property type="match status" value="1"/>
</dbReference>
<evidence type="ECO:0000256" key="5">
    <source>
        <dbReference type="HAMAP-Rule" id="MF_00376"/>
    </source>
</evidence>
<dbReference type="PANTHER" id="PTHR10695:SF46">
    <property type="entry name" value="BIFUNCTIONAL COENZYME A SYNTHASE-RELATED"/>
    <property type="match status" value="1"/>
</dbReference>
<comment type="function">
    <text evidence="5">Catalyzes the phosphorylation of the 3'-hydroxyl group of dephosphocoenzyme A to form coenzyme A.</text>
</comment>
<protein>
    <recommendedName>
        <fullName evidence="5 6">Dephospho-CoA kinase</fullName>
        <ecNumber evidence="5 6">2.7.1.24</ecNumber>
    </recommendedName>
    <alternativeName>
        <fullName evidence="5">Dephosphocoenzyme A kinase</fullName>
    </alternativeName>
</protein>
<gene>
    <name evidence="5" type="primary">coaE</name>
    <name evidence="7" type="ORF">LQ50_06530</name>
</gene>
<dbReference type="OrthoDB" id="9812943at2"/>